<evidence type="ECO:0000259" key="1">
    <source>
        <dbReference type="Pfam" id="PF01968"/>
    </source>
</evidence>
<name>A0A3N1KZ38_9PROT</name>
<protein>
    <submittedName>
        <fullName evidence="4">N-methylhydantoinase A</fullName>
    </submittedName>
</protein>
<dbReference type="Pfam" id="PF01968">
    <property type="entry name" value="Hydantoinase_A"/>
    <property type="match status" value="1"/>
</dbReference>
<dbReference type="InterPro" id="IPR049517">
    <property type="entry name" value="ACX-like_C"/>
</dbReference>
<evidence type="ECO:0000313" key="5">
    <source>
        <dbReference type="Proteomes" id="UP000278222"/>
    </source>
</evidence>
<dbReference type="InterPro" id="IPR045079">
    <property type="entry name" value="Oxoprolinase-like"/>
</dbReference>
<comment type="caution">
    <text evidence="4">The sequence shown here is derived from an EMBL/GenBank/DDBJ whole genome shotgun (WGS) entry which is preliminary data.</text>
</comment>
<keyword evidence="5" id="KW-1185">Reference proteome</keyword>
<gene>
    <name evidence="4" type="ORF">EDC65_4226</name>
</gene>
<sequence length="677" mass="70464">MDWLGVDVGGTFTDLVLFERATGRLRVLKTPSTPQDQSEGILAGVARLNLGQDGLGRIVHGTTVATNTALEGDGARLAVVTTAGHRDVLVVGRGNRMAMYNIKAPPNRPLVPRSRCHEVGERLAVDGSVAVPLDEASVAAVGRLLAEDGIEAVAVCFLHSYANPDHERRATAILAGMLPGAVVTGSAEVLPEYREYERFSTTALNAYVAPRMRRYLGELRHRLEGAGIRAPLSIMTSNGGTLPAARVEAMPVLSMLSGPAAGVIAAGYVGREAGFPDVITCDMGGTSTDVCLVRGGEFGMTTEGRVGAFPVKIRQIDINTIAAGGGSIAAVASGGFLSVGPRSAKAFPGPACFGRGGLEPTVTDANLALGRLGTDRLLGGEIRLDRDAATAAVARLGTEVGLAAAAMAEGILRIAVVSMAGAIKEVSVMRGIDPRDFALLPYGGAGPLQAAAIADELGMRTVVVPPMPGNFSAFGLLVADVRRDLVRTRVRAIDDLTAADLRAMLAELLADGEAELEGAGFPADRRRFAASLDMRYAGQSFELSVPCATDVTDMAGIVTAFEAVYAARYGGTTTAPIEIVSYRIAAWGLSDKPTLPPIEDAGRTLAAADLGTRPVVFDGVEQPTPILDRDRLPVAHPIAGPAIVEEDGSSTVVPPGWSVELDRIGCLVLRRGEGDTP</sequence>
<feature type="domain" description="Acetophenone carboxylase-like C-terminal" evidence="3">
    <location>
        <begin position="498"/>
        <end position="667"/>
    </location>
</feature>
<dbReference type="InterPro" id="IPR002821">
    <property type="entry name" value="Hydantoinase_A"/>
</dbReference>
<evidence type="ECO:0000313" key="4">
    <source>
        <dbReference type="EMBL" id="ROP83578.1"/>
    </source>
</evidence>
<reference evidence="4 5" key="1">
    <citation type="submission" date="2018-11" db="EMBL/GenBank/DDBJ databases">
        <title>Genomic Encyclopedia of Type Strains, Phase IV (KMG-IV): sequencing the most valuable type-strain genomes for metagenomic binning, comparative biology and taxonomic classification.</title>
        <authorList>
            <person name="Goeker M."/>
        </authorList>
    </citation>
    <scope>NUCLEOTIDE SEQUENCE [LARGE SCALE GENOMIC DNA]</scope>
    <source>
        <strain evidence="4 5">DSM 5900</strain>
    </source>
</reference>
<dbReference type="Pfam" id="PF19278">
    <property type="entry name" value="Hydant_A_C"/>
    <property type="match status" value="1"/>
</dbReference>
<dbReference type="EMBL" id="RJKX01000016">
    <property type="protein sequence ID" value="ROP83578.1"/>
    <property type="molecule type" value="Genomic_DNA"/>
</dbReference>
<evidence type="ECO:0000259" key="3">
    <source>
        <dbReference type="Pfam" id="PF19278"/>
    </source>
</evidence>
<dbReference type="RefSeq" id="WP_123693263.1">
    <property type="nucleotide sequence ID" value="NZ_AP019700.1"/>
</dbReference>
<accession>A0A3N1KZ38</accession>
<evidence type="ECO:0000259" key="2">
    <source>
        <dbReference type="Pfam" id="PF05378"/>
    </source>
</evidence>
<dbReference type="Proteomes" id="UP000278222">
    <property type="component" value="Unassembled WGS sequence"/>
</dbReference>
<dbReference type="GO" id="GO:0017168">
    <property type="term" value="F:5-oxoprolinase (ATP-hydrolyzing) activity"/>
    <property type="evidence" value="ECO:0007669"/>
    <property type="project" value="TreeGrafter"/>
</dbReference>
<dbReference type="AlphaFoldDB" id="A0A3N1KZ38"/>
<dbReference type="GO" id="GO:0006749">
    <property type="term" value="P:glutathione metabolic process"/>
    <property type="evidence" value="ECO:0007669"/>
    <property type="project" value="TreeGrafter"/>
</dbReference>
<dbReference type="PANTHER" id="PTHR11365">
    <property type="entry name" value="5-OXOPROLINASE RELATED"/>
    <property type="match status" value="1"/>
</dbReference>
<organism evidence="4 5">
    <name type="scientific">Stella humosa</name>
    <dbReference type="NCBI Taxonomy" id="94"/>
    <lineage>
        <taxon>Bacteria</taxon>
        <taxon>Pseudomonadati</taxon>
        <taxon>Pseudomonadota</taxon>
        <taxon>Alphaproteobacteria</taxon>
        <taxon>Rhodospirillales</taxon>
        <taxon>Stellaceae</taxon>
        <taxon>Stella</taxon>
    </lineage>
</organism>
<dbReference type="InterPro" id="IPR043129">
    <property type="entry name" value="ATPase_NBD"/>
</dbReference>
<dbReference type="GO" id="GO:0005829">
    <property type="term" value="C:cytosol"/>
    <property type="evidence" value="ECO:0007669"/>
    <property type="project" value="TreeGrafter"/>
</dbReference>
<feature type="domain" description="Hydantoinase/oxoprolinase N-terminal" evidence="2">
    <location>
        <begin position="4"/>
        <end position="175"/>
    </location>
</feature>
<dbReference type="InterPro" id="IPR008040">
    <property type="entry name" value="Hydant_A_N"/>
</dbReference>
<dbReference type="PANTHER" id="PTHR11365:SF23">
    <property type="entry name" value="HYPOTHETICAL 5-OXOPROLINASE (EUROFUNG)-RELATED"/>
    <property type="match status" value="1"/>
</dbReference>
<dbReference type="Pfam" id="PF05378">
    <property type="entry name" value="Hydant_A_N"/>
    <property type="match status" value="1"/>
</dbReference>
<dbReference type="SUPFAM" id="SSF53067">
    <property type="entry name" value="Actin-like ATPase domain"/>
    <property type="match status" value="1"/>
</dbReference>
<feature type="domain" description="Hydantoinase A/oxoprolinase" evidence="1">
    <location>
        <begin position="198"/>
        <end position="484"/>
    </location>
</feature>
<dbReference type="OrthoDB" id="7314499at2"/>
<proteinExistence type="predicted"/>